<keyword evidence="2" id="KW-1185">Reference proteome</keyword>
<name>A0AA39FW07_9HYME</name>
<evidence type="ECO:0000313" key="1">
    <source>
        <dbReference type="EMBL" id="KAK0176897.1"/>
    </source>
</evidence>
<sequence length="130" mass="15162">MNSESNNTIKSILKFFELCRYLREGAKCNNIEDEEFIILQAAREIIRRSIRSQVYCNDYYSDSDKMFTDLDEYIPKPLSYLLSEIILNDKKSKRENISDYENKRKSIAHNIIAAGICYLRAAVRNSEGFG</sequence>
<reference evidence="1" key="1">
    <citation type="journal article" date="2023" name="bioRxiv">
        <title>Scaffold-level genome assemblies of two parasitoid biocontrol wasps reveal the parthenogenesis mechanism and an associated novel virus.</title>
        <authorList>
            <person name="Inwood S."/>
            <person name="Skelly J."/>
            <person name="Guhlin J."/>
            <person name="Harrop T."/>
            <person name="Goldson S."/>
            <person name="Dearden P."/>
        </authorList>
    </citation>
    <scope>NUCLEOTIDE SEQUENCE</scope>
    <source>
        <strain evidence="1">Irish</strain>
        <tissue evidence="1">Whole body</tissue>
    </source>
</reference>
<comment type="caution">
    <text evidence="1">The sequence shown here is derived from an EMBL/GenBank/DDBJ whole genome shotgun (WGS) entry which is preliminary data.</text>
</comment>
<gene>
    <name evidence="1" type="ORF">PV328_000995</name>
</gene>
<dbReference type="AlphaFoldDB" id="A0AA39FW07"/>
<dbReference type="EMBL" id="JAQQBS010000001">
    <property type="protein sequence ID" value="KAK0176897.1"/>
    <property type="molecule type" value="Genomic_DNA"/>
</dbReference>
<protein>
    <submittedName>
        <fullName evidence="1">Uncharacterized protein</fullName>
    </submittedName>
</protein>
<organism evidence="1 2">
    <name type="scientific">Microctonus aethiopoides</name>
    <dbReference type="NCBI Taxonomy" id="144406"/>
    <lineage>
        <taxon>Eukaryota</taxon>
        <taxon>Metazoa</taxon>
        <taxon>Ecdysozoa</taxon>
        <taxon>Arthropoda</taxon>
        <taxon>Hexapoda</taxon>
        <taxon>Insecta</taxon>
        <taxon>Pterygota</taxon>
        <taxon>Neoptera</taxon>
        <taxon>Endopterygota</taxon>
        <taxon>Hymenoptera</taxon>
        <taxon>Apocrita</taxon>
        <taxon>Ichneumonoidea</taxon>
        <taxon>Braconidae</taxon>
        <taxon>Euphorinae</taxon>
        <taxon>Microctonus</taxon>
    </lineage>
</organism>
<proteinExistence type="predicted"/>
<evidence type="ECO:0000313" key="2">
    <source>
        <dbReference type="Proteomes" id="UP001168990"/>
    </source>
</evidence>
<reference evidence="1" key="2">
    <citation type="submission" date="2023-03" db="EMBL/GenBank/DDBJ databases">
        <authorList>
            <person name="Inwood S.N."/>
            <person name="Skelly J.G."/>
            <person name="Guhlin J."/>
            <person name="Harrop T.W.R."/>
            <person name="Goldson S.G."/>
            <person name="Dearden P.K."/>
        </authorList>
    </citation>
    <scope>NUCLEOTIDE SEQUENCE</scope>
    <source>
        <strain evidence="1">Irish</strain>
        <tissue evidence="1">Whole body</tissue>
    </source>
</reference>
<dbReference type="Proteomes" id="UP001168990">
    <property type="component" value="Unassembled WGS sequence"/>
</dbReference>
<accession>A0AA39FW07</accession>